<dbReference type="Gene3D" id="1.10.472.10">
    <property type="entry name" value="Cyclin-like"/>
    <property type="match status" value="1"/>
</dbReference>
<reference evidence="4" key="3">
    <citation type="submission" date="2025-04" db="UniProtKB">
        <authorList>
            <consortium name="RefSeq"/>
        </authorList>
    </citation>
    <scope>IDENTIFICATION</scope>
    <source>
        <strain evidence="4">CBS 304.34</strain>
    </source>
</reference>
<dbReference type="RefSeq" id="XP_033576797.1">
    <property type="nucleotide sequence ID" value="XM_033725596.1"/>
</dbReference>
<name>A0A6A6YMP3_9PEZI</name>
<reference evidence="4" key="2">
    <citation type="submission" date="2020-04" db="EMBL/GenBank/DDBJ databases">
        <authorList>
            <consortium name="NCBI Genome Project"/>
        </authorList>
    </citation>
    <scope>NUCLEOTIDE SEQUENCE</scope>
    <source>
        <strain evidence="4">CBS 304.34</strain>
    </source>
</reference>
<evidence type="ECO:0000313" key="2">
    <source>
        <dbReference type="EMBL" id="KAF2809833.1"/>
    </source>
</evidence>
<dbReference type="EMBL" id="MU003701">
    <property type="protein sequence ID" value="KAF2809833.1"/>
    <property type="molecule type" value="Genomic_DNA"/>
</dbReference>
<dbReference type="OrthoDB" id="244495at2759"/>
<evidence type="ECO:0000313" key="3">
    <source>
        <dbReference type="Proteomes" id="UP000504636"/>
    </source>
</evidence>
<sequence length="294" mass="33180">MPCITEIKHGKPSSPPAHRLQGRPQSRPQRTARSPKEDKSIGGVCPRSWTAIWRSWLTLSPPWRMECTNSPPPLSAVQKLIFWEEFYEEESYRMGDAAMHQRRAQDQPQRNPQPPKEDKSVGGVSAKLDYDIEAMTNFVTAMAHVKYEIYSLRICLADIDIFRSISPGKELPPSYRPLHYLSSWLSMLSTGDRPSEVDMYCTVTVALILGSKFLDDNTFINVSGIAVAILNEMETEWLVAIDFKLHRDPRAGVPGMSIGKSTSWFDSIAPTRLFHPYYSAALVGSQPRPGRGQR</sequence>
<accession>A0A6A6YMP3</accession>
<dbReference type="CDD" id="cd20557">
    <property type="entry name" value="CYCLIN_ScPCL1-like"/>
    <property type="match status" value="1"/>
</dbReference>
<organism evidence="2">
    <name type="scientific">Mytilinidion resinicola</name>
    <dbReference type="NCBI Taxonomy" id="574789"/>
    <lineage>
        <taxon>Eukaryota</taxon>
        <taxon>Fungi</taxon>
        <taxon>Dikarya</taxon>
        <taxon>Ascomycota</taxon>
        <taxon>Pezizomycotina</taxon>
        <taxon>Dothideomycetes</taxon>
        <taxon>Pleosporomycetidae</taxon>
        <taxon>Mytilinidiales</taxon>
        <taxon>Mytilinidiaceae</taxon>
        <taxon>Mytilinidion</taxon>
    </lineage>
</organism>
<evidence type="ECO:0000256" key="1">
    <source>
        <dbReference type="SAM" id="MobiDB-lite"/>
    </source>
</evidence>
<feature type="compositionally biased region" description="Polar residues" evidence="1">
    <location>
        <begin position="23"/>
        <end position="32"/>
    </location>
</feature>
<protein>
    <submittedName>
        <fullName evidence="2 4">Uncharacterized protein</fullName>
    </submittedName>
</protein>
<evidence type="ECO:0000313" key="4">
    <source>
        <dbReference type="RefSeq" id="XP_033576797.1"/>
    </source>
</evidence>
<feature type="region of interest" description="Disordered" evidence="1">
    <location>
        <begin position="1"/>
        <end position="43"/>
    </location>
</feature>
<reference evidence="2 4" key="1">
    <citation type="journal article" date="2020" name="Stud. Mycol.">
        <title>101 Dothideomycetes genomes: a test case for predicting lifestyles and emergence of pathogens.</title>
        <authorList>
            <person name="Haridas S."/>
            <person name="Albert R."/>
            <person name="Binder M."/>
            <person name="Bloem J."/>
            <person name="Labutti K."/>
            <person name="Salamov A."/>
            <person name="Andreopoulos B."/>
            <person name="Baker S."/>
            <person name="Barry K."/>
            <person name="Bills G."/>
            <person name="Bluhm B."/>
            <person name="Cannon C."/>
            <person name="Castanera R."/>
            <person name="Culley D."/>
            <person name="Daum C."/>
            <person name="Ezra D."/>
            <person name="Gonzalez J."/>
            <person name="Henrissat B."/>
            <person name="Kuo A."/>
            <person name="Liang C."/>
            <person name="Lipzen A."/>
            <person name="Lutzoni F."/>
            <person name="Magnuson J."/>
            <person name="Mondo S."/>
            <person name="Nolan M."/>
            <person name="Ohm R."/>
            <person name="Pangilinan J."/>
            <person name="Park H.-J."/>
            <person name="Ramirez L."/>
            <person name="Alfaro M."/>
            <person name="Sun H."/>
            <person name="Tritt A."/>
            <person name="Yoshinaga Y."/>
            <person name="Zwiers L.-H."/>
            <person name="Turgeon B."/>
            <person name="Goodwin S."/>
            <person name="Spatafora J."/>
            <person name="Crous P."/>
            <person name="Grigoriev I."/>
        </authorList>
    </citation>
    <scope>NUCLEOTIDE SEQUENCE</scope>
    <source>
        <strain evidence="2 4">CBS 304.34</strain>
    </source>
</reference>
<dbReference type="Proteomes" id="UP000504636">
    <property type="component" value="Unplaced"/>
</dbReference>
<dbReference type="AlphaFoldDB" id="A0A6A6YMP3"/>
<keyword evidence="3" id="KW-1185">Reference proteome</keyword>
<feature type="region of interest" description="Disordered" evidence="1">
    <location>
        <begin position="97"/>
        <end position="123"/>
    </location>
</feature>
<proteinExistence type="predicted"/>
<gene>
    <name evidence="2 4" type="ORF">BDZ99DRAFT_521148</name>
</gene>
<dbReference type="GeneID" id="54466489"/>